<dbReference type="AlphaFoldDB" id="A0A0B5BKD1"/>
<gene>
    <name evidence="1" type="ORF">GPICK_13440</name>
</gene>
<dbReference type="RefSeq" id="WP_039745785.1">
    <property type="nucleotide sequence ID" value="NZ_CP009788.1"/>
</dbReference>
<dbReference type="InterPro" id="IPR005358">
    <property type="entry name" value="Puta_zinc/iron-chelating_dom"/>
</dbReference>
<keyword evidence="2" id="KW-1185">Reference proteome</keyword>
<protein>
    <submittedName>
        <fullName evidence="1">Iron-sulfur cluster-binding oxidoreductase</fullName>
    </submittedName>
</protein>
<name>A0A0B5BKD1_9BACT</name>
<dbReference type="HOGENOM" id="CLU_082366_1_0_7"/>
<dbReference type="Pfam" id="PF03692">
    <property type="entry name" value="CxxCxxCC"/>
    <property type="match status" value="1"/>
</dbReference>
<dbReference type="STRING" id="345632.GPICK_13440"/>
<dbReference type="EMBL" id="CP009788">
    <property type="protein sequence ID" value="AJE04935.1"/>
    <property type="molecule type" value="Genomic_DNA"/>
</dbReference>
<reference evidence="1 2" key="1">
    <citation type="journal article" date="2015" name="Genome Announc.">
        <title>Complete Genome of Geobacter pickeringii G13T, a Metal-Reducing Isolate from Sedimentary Kaolin Deposits.</title>
        <authorList>
            <person name="Badalamenti J.P."/>
            <person name="Bond D.R."/>
        </authorList>
    </citation>
    <scope>NUCLEOTIDE SEQUENCE [LARGE SCALE GENOMIC DNA]</scope>
    <source>
        <strain evidence="1 2">G13</strain>
    </source>
</reference>
<accession>A0A0B5BKD1</accession>
<evidence type="ECO:0000313" key="2">
    <source>
        <dbReference type="Proteomes" id="UP000057609"/>
    </source>
</evidence>
<proteinExistence type="predicted"/>
<evidence type="ECO:0000313" key="1">
    <source>
        <dbReference type="EMBL" id="AJE04935.1"/>
    </source>
</evidence>
<dbReference type="Proteomes" id="UP000057609">
    <property type="component" value="Chromosome"/>
</dbReference>
<sequence>MSEEKPEKLNNYRALIQRVDALCQRIEARFADQIVCRKGCSDCCRHLSLFPVEGAALAEAVAALPPAEAEQIRSKARQASSDGPCPLLADGACLLYAARPLICRTHGMPLITAADGERRIDFCPLNFQGVPSLPGDAVIDLDRLNEILTAVNALFIAPDADHERASQRVTIADALRGGT</sequence>
<dbReference type="KEGG" id="gpi:GPICK_13440"/>
<organism evidence="1 2">
    <name type="scientific">Geobacter pickeringii</name>
    <dbReference type="NCBI Taxonomy" id="345632"/>
    <lineage>
        <taxon>Bacteria</taxon>
        <taxon>Pseudomonadati</taxon>
        <taxon>Thermodesulfobacteriota</taxon>
        <taxon>Desulfuromonadia</taxon>
        <taxon>Geobacterales</taxon>
        <taxon>Geobacteraceae</taxon>
        <taxon>Geobacter</taxon>
    </lineage>
</organism>